<reference evidence="8 9" key="1">
    <citation type="submission" date="2022-02" db="EMBL/GenBank/DDBJ databases">
        <title>Draft genome sequence of Mezorhizobium retamae strain IRAMC:0171 isolated from Retama raetam nodules.</title>
        <authorList>
            <person name="Bengaied R."/>
            <person name="Sbissi I."/>
            <person name="Huber K."/>
            <person name="Ghodbane F."/>
            <person name="Nouioui I."/>
            <person name="Tarhouni M."/>
            <person name="Gtari M."/>
        </authorList>
    </citation>
    <scope>NUCLEOTIDE SEQUENCE [LARGE SCALE GENOMIC DNA]</scope>
    <source>
        <strain evidence="8 9">IRAMC:0171</strain>
    </source>
</reference>
<comment type="caution">
    <text evidence="8">The sequence shown here is derived from an EMBL/GenBank/DDBJ whole genome shotgun (WGS) entry which is preliminary data.</text>
</comment>
<keyword evidence="4 6" id="KW-0472">Membrane</keyword>
<dbReference type="PANTHER" id="PTHR36985:SF1">
    <property type="entry name" value="TRANSLOCATION AND ASSEMBLY MODULE SUBUNIT TAMB"/>
    <property type="match status" value="1"/>
</dbReference>
<evidence type="ECO:0000256" key="1">
    <source>
        <dbReference type="ARBA" id="ARBA00004167"/>
    </source>
</evidence>
<sequence>MAKLFKRVLRIFLYVAAVVIAAALGALIVFTTTERGRDNLAGLISSMASSPESKVTVAGIDGIWSGALRVDHVVLEDSKGPWLVLRQVAVDWSPLALLTKTFSADRVAVGRIEAARLPVSEGEPKRDTEGGGGLPVSLDIKAIDLPDIALGEALAGAGVAQLAAKGSLKADASPLAVATKFNVARNDGKQGTVDATVDFAPADNKLDLDVRASEPAGGILANLLQLPGDPAVDIALAGKGSLADWNGTGSFSVDGQVVTQLTGRNQQTEKGNRIQAKGEGDFARFLPERFKPLLAGQTDFAFTGTATKTGGVEIEQAQINSNAVRGTAAGHIDPKGATDFSLQFNSVGPTLPLALGSKESPIDIEMKSASLRAFGEGSAPMVDIGASLAKVTTTVTKFENIDLTIHSDNFDVANRIGPMTGSLTVDKIGLDNPTIAPLIAGKIKAEVAGSLAKETINVDKGSIRSDTLIGDFNGKMALVDGSIELNVKADAASSALPAAARPVLGERAVLSAAIRRDAKGTVTADSITLESGAVSANGSASLHQGQIVAELKGALADLSLLSKEAKGSIGLSVTAKGVMVAPDVSVSLSGDKLELAGREITGLGLAANGRADVANPAADVALSATVAGQPLQGKAVLKTDNGQRRVDALKLSLGNNGIAGDLILDEAFLPEGTVTIDLPDIAPLAALALEKAEGDVRGTIRFAKRDGVPEMALQAKAGIKRGDLVARNVAIDALIANYAAAPAVSGTVRADAVTSGTTTVTGIAIDLKRDGEWTGFSGGATVKDIPAKAVGRVKSTGGVTTLELASGQAVIRGLKAVIPEPSTITVANGTTTIRKLVVGVDSGRATITGTAGKALDIDVALANLPVAAANSFSPGLGAGGTVSGSAKVTGTSSAPSVTYNIKASGLGVAATRDAGIGAINVASGGTFAANKLTFNADIGGGAGLALKGGGTVTTAGTPNLSVDIAGNVPFELLARKLAEQGMSLTGGANVSVQVRGPANKPVIAGSVRSSGARVLDAKTGLGIKDITLDIGMANGVATINRLTGTLSTRGTLSAGGTVGIDAARGFPADLSIKLVDGRYTDGRIVTANLGGDLTIKGPLATAPAVSGTINLGKVVVTVPERLPTSLSTLNIKRKDAPAAVRAQDKALRPSGASSGSGKGSGGLTLDITVNAPNQIFVMGRGLDAELGGNLRLTGPASAPQAVGEFTLQRGRLSILGKRLTFTEGTLTFSGSLVPYLNMVAESTAGDATVTITVSGEATNPKFSFSSVPALPEDEVLARLIFGRSMSNLSPLQIAQLAEAAAQLSGVGGSTSLLEKLRGKLGVDDLDITTDDQGGTAVSAGKYLNDRTYLNIQKGEKPGSGRARIDFNVGKGVKLRGEASDDGEAKGGIFYEKEY</sequence>
<dbReference type="Proteomes" id="UP001201701">
    <property type="component" value="Unassembled WGS sequence"/>
</dbReference>
<dbReference type="Pfam" id="PF04357">
    <property type="entry name" value="TamB"/>
    <property type="match status" value="1"/>
</dbReference>
<keyword evidence="9" id="KW-1185">Reference proteome</keyword>
<evidence type="ECO:0000259" key="7">
    <source>
        <dbReference type="Pfam" id="PF04357"/>
    </source>
</evidence>
<evidence type="ECO:0000256" key="4">
    <source>
        <dbReference type="ARBA" id="ARBA00023136"/>
    </source>
</evidence>
<evidence type="ECO:0000256" key="3">
    <source>
        <dbReference type="ARBA" id="ARBA00022989"/>
    </source>
</evidence>
<organism evidence="8 9">
    <name type="scientific">Mesorhizobium retamae</name>
    <dbReference type="NCBI Taxonomy" id="2912854"/>
    <lineage>
        <taxon>Bacteria</taxon>
        <taxon>Pseudomonadati</taxon>
        <taxon>Pseudomonadota</taxon>
        <taxon>Alphaproteobacteria</taxon>
        <taxon>Hyphomicrobiales</taxon>
        <taxon>Phyllobacteriaceae</taxon>
        <taxon>Mesorhizobium</taxon>
    </lineage>
</organism>
<feature type="domain" description="Translocation and assembly module TamB C-terminal" evidence="7">
    <location>
        <begin position="1041"/>
        <end position="1394"/>
    </location>
</feature>
<name>A0ABS9QLJ7_9HYPH</name>
<evidence type="ECO:0000256" key="2">
    <source>
        <dbReference type="ARBA" id="ARBA00022692"/>
    </source>
</evidence>
<accession>A0ABS9QLJ7</accession>
<proteinExistence type="predicted"/>
<comment type="subcellular location">
    <subcellularLocation>
        <location evidence="1">Membrane</location>
        <topology evidence="1">Single-pass membrane protein</topology>
    </subcellularLocation>
</comment>
<evidence type="ECO:0000256" key="5">
    <source>
        <dbReference type="SAM" id="MobiDB-lite"/>
    </source>
</evidence>
<protein>
    <submittedName>
        <fullName evidence="8">Translocation/assembly module TamB</fullName>
    </submittedName>
</protein>
<gene>
    <name evidence="8" type="ORF">L4923_25095</name>
</gene>
<dbReference type="EMBL" id="JAKREW010000039">
    <property type="protein sequence ID" value="MCG7508323.1"/>
    <property type="molecule type" value="Genomic_DNA"/>
</dbReference>
<feature type="region of interest" description="Disordered" evidence="5">
    <location>
        <begin position="1142"/>
        <end position="1162"/>
    </location>
</feature>
<evidence type="ECO:0000313" key="8">
    <source>
        <dbReference type="EMBL" id="MCG7508323.1"/>
    </source>
</evidence>
<keyword evidence="2 6" id="KW-0812">Transmembrane</keyword>
<feature type="transmembrane region" description="Helical" evidence="6">
    <location>
        <begin position="12"/>
        <end position="30"/>
    </location>
</feature>
<evidence type="ECO:0000313" key="9">
    <source>
        <dbReference type="Proteomes" id="UP001201701"/>
    </source>
</evidence>
<evidence type="ECO:0000256" key="6">
    <source>
        <dbReference type="SAM" id="Phobius"/>
    </source>
</evidence>
<dbReference type="InterPro" id="IPR007452">
    <property type="entry name" value="TamB_C"/>
</dbReference>
<dbReference type="RefSeq" id="WP_239369838.1">
    <property type="nucleotide sequence ID" value="NZ_JAKREW010000039.1"/>
</dbReference>
<keyword evidence="3 6" id="KW-1133">Transmembrane helix</keyword>
<dbReference type="PANTHER" id="PTHR36985">
    <property type="entry name" value="TRANSLOCATION AND ASSEMBLY MODULE SUBUNIT TAMB"/>
    <property type="match status" value="1"/>
</dbReference>